<sequence length="296" mass="33090">MALGGLALLIFWTLILQIAHAFKLHSPAGFTLDPKVADAIFALLGVNRGEFYLLQCSNARHDIQILFHQLHSGIDGRKFLELAATSISGTSMYKPDMPVQPQPLSLTWETRPCGHDRARALRRHTQCLRLGRSYTMRRHTGQLWLHAHAVWCKGWEPMSAMLMWWGSKWWRGDVNEGSFGGERPVGSMVLGALSRLASAGMRDVGRGACCEEGEGTNPDTDAEGRKKKPLQGTNETLVHSVQGLSGSRKGKTRRKYHKNNNHAAFKHHSSFDNFTPAPGQYWEAPRGILPEFLKLN</sequence>
<name>A0AAD7G0T9_MYCRO</name>
<protein>
    <submittedName>
        <fullName evidence="3">Uncharacterized protein</fullName>
    </submittedName>
</protein>
<dbReference type="AlphaFoldDB" id="A0AAD7G0T9"/>
<accession>A0AAD7G0T9</accession>
<reference evidence="3" key="1">
    <citation type="submission" date="2023-03" db="EMBL/GenBank/DDBJ databases">
        <title>Massive genome expansion in bonnet fungi (Mycena s.s.) driven by repeated elements and novel gene families across ecological guilds.</title>
        <authorList>
            <consortium name="Lawrence Berkeley National Laboratory"/>
            <person name="Harder C.B."/>
            <person name="Miyauchi S."/>
            <person name="Viragh M."/>
            <person name="Kuo A."/>
            <person name="Thoen E."/>
            <person name="Andreopoulos B."/>
            <person name="Lu D."/>
            <person name="Skrede I."/>
            <person name="Drula E."/>
            <person name="Henrissat B."/>
            <person name="Morin E."/>
            <person name="Kohler A."/>
            <person name="Barry K."/>
            <person name="LaButti K."/>
            <person name="Morin E."/>
            <person name="Salamov A."/>
            <person name="Lipzen A."/>
            <person name="Mereny Z."/>
            <person name="Hegedus B."/>
            <person name="Baldrian P."/>
            <person name="Stursova M."/>
            <person name="Weitz H."/>
            <person name="Taylor A."/>
            <person name="Grigoriev I.V."/>
            <person name="Nagy L.G."/>
            <person name="Martin F."/>
            <person name="Kauserud H."/>
        </authorList>
    </citation>
    <scope>NUCLEOTIDE SEQUENCE</scope>
    <source>
        <strain evidence="3">CBHHK067</strain>
    </source>
</reference>
<organism evidence="3 4">
    <name type="scientific">Mycena rosella</name>
    <name type="common">Pink bonnet</name>
    <name type="synonym">Agaricus rosellus</name>
    <dbReference type="NCBI Taxonomy" id="1033263"/>
    <lineage>
        <taxon>Eukaryota</taxon>
        <taxon>Fungi</taxon>
        <taxon>Dikarya</taxon>
        <taxon>Basidiomycota</taxon>
        <taxon>Agaricomycotina</taxon>
        <taxon>Agaricomycetes</taxon>
        <taxon>Agaricomycetidae</taxon>
        <taxon>Agaricales</taxon>
        <taxon>Marasmiineae</taxon>
        <taxon>Mycenaceae</taxon>
        <taxon>Mycena</taxon>
    </lineage>
</organism>
<keyword evidence="2" id="KW-0732">Signal</keyword>
<evidence type="ECO:0000256" key="1">
    <source>
        <dbReference type="SAM" id="MobiDB-lite"/>
    </source>
</evidence>
<gene>
    <name evidence="3" type="ORF">B0H17DRAFT_1146447</name>
</gene>
<dbReference type="EMBL" id="JARKIE010000310">
    <property type="protein sequence ID" value="KAJ7655457.1"/>
    <property type="molecule type" value="Genomic_DNA"/>
</dbReference>
<feature type="region of interest" description="Disordered" evidence="1">
    <location>
        <begin position="210"/>
        <end position="234"/>
    </location>
</feature>
<evidence type="ECO:0000313" key="4">
    <source>
        <dbReference type="Proteomes" id="UP001221757"/>
    </source>
</evidence>
<proteinExistence type="predicted"/>
<comment type="caution">
    <text evidence="3">The sequence shown here is derived from an EMBL/GenBank/DDBJ whole genome shotgun (WGS) entry which is preliminary data.</text>
</comment>
<dbReference type="Proteomes" id="UP001221757">
    <property type="component" value="Unassembled WGS sequence"/>
</dbReference>
<feature type="chain" id="PRO_5041934586" evidence="2">
    <location>
        <begin position="22"/>
        <end position="296"/>
    </location>
</feature>
<feature type="signal peptide" evidence="2">
    <location>
        <begin position="1"/>
        <end position="21"/>
    </location>
</feature>
<keyword evidence="4" id="KW-1185">Reference proteome</keyword>
<evidence type="ECO:0000256" key="2">
    <source>
        <dbReference type="SAM" id="SignalP"/>
    </source>
</evidence>
<evidence type="ECO:0000313" key="3">
    <source>
        <dbReference type="EMBL" id="KAJ7655457.1"/>
    </source>
</evidence>